<evidence type="ECO:0000256" key="2">
    <source>
        <dbReference type="ARBA" id="ARBA00013242"/>
    </source>
</evidence>
<dbReference type="EMBL" id="VJMI01020080">
    <property type="protein sequence ID" value="KAF0705525.1"/>
    <property type="molecule type" value="Genomic_DNA"/>
</dbReference>
<comment type="caution">
    <text evidence="10">The sequence shown here is derived from an EMBL/GenBank/DDBJ whole genome shotgun (WGS) entry which is preliminary data.</text>
</comment>
<dbReference type="Pfam" id="PF03030">
    <property type="entry name" value="H_PPase"/>
    <property type="match status" value="1"/>
</dbReference>
<name>A0A6A4ZDY1_APHAT</name>
<evidence type="ECO:0000313" key="10">
    <source>
        <dbReference type="EMBL" id="KAF0705525.1"/>
    </source>
</evidence>
<evidence type="ECO:0000256" key="1">
    <source>
        <dbReference type="ARBA" id="ARBA00004127"/>
    </source>
</evidence>
<keyword evidence="4" id="KW-0812">Transmembrane</keyword>
<sequence length="184" mass="19833">PAHRSYDEALLNSFRGGAFCAVLDITLFVAGVSIQHILLHAALHAPHEYHGNPHAHGRVWLVGRGAVRAIVRGIYTKAADVGADLVGKVEQGIPKDDPRNPSVIADLVGDMRRGQNLGTTSLDKEGAIESPVSFVSSIGILCVTEPGPTESDPMTTLQRRPVHAVAAFRVCRAQRVVALFPRHW</sequence>
<dbReference type="GO" id="GO:0016020">
    <property type="term" value="C:membrane"/>
    <property type="evidence" value="ECO:0007669"/>
    <property type="project" value="InterPro"/>
</dbReference>
<dbReference type="GO" id="GO:0009678">
    <property type="term" value="F:diphosphate hydrolysis-driven proton transmembrane transporter activity"/>
    <property type="evidence" value="ECO:0007669"/>
    <property type="project" value="UniProtKB-EC"/>
</dbReference>
<evidence type="ECO:0000256" key="4">
    <source>
        <dbReference type="ARBA" id="ARBA00022692"/>
    </source>
</evidence>
<dbReference type="PANTHER" id="PTHR31998">
    <property type="entry name" value="K(+)-INSENSITIVE PYROPHOSPHATE-ENERGIZED PROTON PUMP"/>
    <property type="match status" value="1"/>
</dbReference>
<evidence type="ECO:0000256" key="8">
    <source>
        <dbReference type="ARBA" id="ARBA00023065"/>
    </source>
</evidence>
<evidence type="ECO:0000256" key="5">
    <source>
        <dbReference type="ARBA" id="ARBA00022842"/>
    </source>
</evidence>
<dbReference type="Proteomes" id="UP000469452">
    <property type="component" value="Unassembled WGS sequence"/>
</dbReference>
<dbReference type="EC" id="7.1.3.1" evidence="2"/>
<keyword evidence="7" id="KW-1133">Transmembrane helix</keyword>
<proteinExistence type="predicted"/>
<feature type="non-terminal residue" evidence="10">
    <location>
        <position position="1"/>
    </location>
</feature>
<dbReference type="VEuPathDB" id="FungiDB:H257_05519"/>
<keyword evidence="6" id="KW-1278">Translocase</keyword>
<keyword evidence="5" id="KW-0460">Magnesium</keyword>
<dbReference type="GO" id="GO:0012505">
    <property type="term" value="C:endomembrane system"/>
    <property type="evidence" value="ECO:0007669"/>
    <property type="project" value="UniProtKB-SubCell"/>
</dbReference>
<dbReference type="InterPro" id="IPR004131">
    <property type="entry name" value="PPase-energised_H-pump"/>
</dbReference>
<evidence type="ECO:0000313" key="11">
    <source>
        <dbReference type="Proteomes" id="UP000469452"/>
    </source>
</evidence>
<accession>A0A6A4ZDY1</accession>
<organism evidence="10 11">
    <name type="scientific">Aphanomyces astaci</name>
    <name type="common">Crayfish plague agent</name>
    <dbReference type="NCBI Taxonomy" id="112090"/>
    <lineage>
        <taxon>Eukaryota</taxon>
        <taxon>Sar</taxon>
        <taxon>Stramenopiles</taxon>
        <taxon>Oomycota</taxon>
        <taxon>Saprolegniomycetes</taxon>
        <taxon>Saprolegniales</taxon>
        <taxon>Verrucalvaceae</taxon>
        <taxon>Aphanomyces</taxon>
    </lineage>
</organism>
<gene>
    <name evidence="10" type="ORF">AaE_014477</name>
</gene>
<keyword evidence="3" id="KW-0813">Transport</keyword>
<protein>
    <recommendedName>
        <fullName evidence="2">H(+)-exporting diphosphatase</fullName>
        <ecNumber evidence="2">7.1.3.1</ecNumber>
    </recommendedName>
</protein>
<comment type="subcellular location">
    <subcellularLocation>
        <location evidence="1">Endomembrane system</location>
        <topology evidence="1">Multi-pass membrane protein</topology>
    </subcellularLocation>
</comment>
<evidence type="ECO:0000256" key="9">
    <source>
        <dbReference type="ARBA" id="ARBA00023136"/>
    </source>
</evidence>
<dbReference type="AlphaFoldDB" id="A0A6A4ZDY1"/>
<keyword evidence="8" id="KW-0406">Ion transport</keyword>
<dbReference type="GO" id="GO:0004427">
    <property type="term" value="F:inorganic diphosphate phosphatase activity"/>
    <property type="evidence" value="ECO:0007669"/>
    <property type="project" value="InterPro"/>
</dbReference>
<evidence type="ECO:0000256" key="6">
    <source>
        <dbReference type="ARBA" id="ARBA00022967"/>
    </source>
</evidence>
<evidence type="ECO:0000256" key="3">
    <source>
        <dbReference type="ARBA" id="ARBA00022448"/>
    </source>
</evidence>
<reference evidence="10 11" key="1">
    <citation type="submission" date="2019-06" db="EMBL/GenBank/DDBJ databases">
        <title>Genomics analysis of Aphanomyces spp. identifies a new class of oomycete effector associated with host adaptation.</title>
        <authorList>
            <person name="Gaulin E."/>
        </authorList>
    </citation>
    <scope>NUCLEOTIDE SEQUENCE [LARGE SCALE GENOMIC DNA]</scope>
    <source>
        <strain evidence="10 11">E</strain>
    </source>
</reference>
<evidence type="ECO:0000256" key="7">
    <source>
        <dbReference type="ARBA" id="ARBA00022989"/>
    </source>
</evidence>
<keyword evidence="9" id="KW-0472">Membrane</keyword>